<proteinExistence type="predicted"/>
<dbReference type="AlphaFoldDB" id="A0A192H3G7"/>
<evidence type="ECO:0000313" key="2">
    <source>
        <dbReference type="Proteomes" id="UP000078582"/>
    </source>
</evidence>
<dbReference type="Proteomes" id="UP000078582">
    <property type="component" value="Chromosome"/>
</dbReference>
<reference evidence="1 2" key="1">
    <citation type="submission" date="2016-03" db="EMBL/GenBank/DDBJ databases">
        <title>Pediococcus and Lactobacillus from brewery environment - whole genome sequencing and assembly.</title>
        <authorList>
            <person name="Behr J."/>
            <person name="Geissler A.J."/>
            <person name="Vogel R.F."/>
        </authorList>
    </citation>
    <scope>NUCLEOTIDE SEQUENCE [LARGE SCALE GENOMIC DNA]</scope>
    <source>
        <strain evidence="1 2">TMW 1.1989</strain>
    </source>
</reference>
<evidence type="ECO:0000313" key="1">
    <source>
        <dbReference type="EMBL" id="ANK63354.1"/>
    </source>
</evidence>
<dbReference type="SUPFAM" id="SSF51445">
    <property type="entry name" value="(Trans)glycosidases"/>
    <property type="match status" value="1"/>
</dbReference>
<dbReference type="InterPro" id="IPR017853">
    <property type="entry name" value="GH"/>
</dbReference>
<dbReference type="Gene3D" id="3.20.20.80">
    <property type="entry name" value="Glycosidases"/>
    <property type="match status" value="1"/>
</dbReference>
<dbReference type="STRING" id="375175.AYR53_11580"/>
<gene>
    <name evidence="1" type="ORF">AYR53_11580</name>
</gene>
<protein>
    <recommendedName>
        <fullName evidence="3">Glycoside hydrolase family 42 N-terminal domain-containing protein</fullName>
    </recommendedName>
</protein>
<name>A0A192H3G7_9LACO</name>
<accession>A0A192H3G7</accession>
<evidence type="ECO:0008006" key="3">
    <source>
        <dbReference type="Google" id="ProtNLM"/>
    </source>
</evidence>
<keyword evidence="2" id="KW-1185">Reference proteome</keyword>
<organism evidence="1 2">
    <name type="scientific">Loigolactobacillus backii</name>
    <dbReference type="NCBI Taxonomy" id="375175"/>
    <lineage>
        <taxon>Bacteria</taxon>
        <taxon>Bacillati</taxon>
        <taxon>Bacillota</taxon>
        <taxon>Bacilli</taxon>
        <taxon>Lactobacillales</taxon>
        <taxon>Lactobacillaceae</taxon>
        <taxon>Loigolactobacillus</taxon>
    </lineage>
</organism>
<dbReference type="EMBL" id="CP014873">
    <property type="protein sequence ID" value="ANK63354.1"/>
    <property type="molecule type" value="Genomic_DNA"/>
</dbReference>
<sequence>MGVLRILNQTVLHRPLSETVGAHAWDNDWYQYNLCHDYVGYKLMQDIGLKYVRTGIMLKSVQTGPNEYDFSGIEGYLIGCEKYGLQPLVYFQAGSPTWRGELSYTDALADDYEIALACIKHFARRGIIWEACNEAGYQNFWFGKNSYKESGATVTLDKQTISDWVNLNRFIGKMVKKHDPTGQFVNGATATGFKNTHDHYNAWGTMMDYAGSLGAFETGDLNSQHPYAEYLMPEVWLKNVSDPHSQLLQMQGLMEKYHNYLPQIVTEQGFKTDISGTSGQANLIARSILVLDMLNVPIDIIFNFAAAKNYEGWALVDGPDNDLAERASAKMLASLLSTLKGTTLAHFDTKDDSSYTLFYQGLSGKYIVYWTTATAHSDSYNGVTLNLTATPQVIKLNGTWQFYDNYDNIQQVIHDLNECASLTHGALIDIVNRLHDWVKPYRVPDLTPISTGNYNRQAYYQIGVLIQELEFQFNGVVDYLNAGGVHGKKTYIRPQRVKLNVPEGLQFSHDYIEVLKGNNRRLTDRIVILQKILKENGLLP</sequence>